<dbReference type="InterPro" id="IPR050348">
    <property type="entry name" value="Protein-Tyr_Phosphatase"/>
</dbReference>
<dbReference type="InterPro" id="IPR000387">
    <property type="entry name" value="Tyr_Pase_dom"/>
</dbReference>
<dbReference type="AlphaFoldDB" id="A0A3P7DWN1"/>
<dbReference type="PRINTS" id="PR00700">
    <property type="entry name" value="PRTYPHPHTASE"/>
</dbReference>
<dbReference type="SUPFAM" id="SSF52799">
    <property type="entry name" value="(Phosphotyrosine protein) phosphatases II"/>
    <property type="match status" value="1"/>
</dbReference>
<organism evidence="4 5">
    <name type="scientific">Wuchereria bancrofti</name>
    <dbReference type="NCBI Taxonomy" id="6293"/>
    <lineage>
        <taxon>Eukaryota</taxon>
        <taxon>Metazoa</taxon>
        <taxon>Ecdysozoa</taxon>
        <taxon>Nematoda</taxon>
        <taxon>Chromadorea</taxon>
        <taxon>Rhabditida</taxon>
        <taxon>Spirurina</taxon>
        <taxon>Spiruromorpha</taxon>
        <taxon>Filarioidea</taxon>
        <taxon>Onchocercidae</taxon>
        <taxon>Wuchereria</taxon>
    </lineage>
</organism>
<evidence type="ECO:0000259" key="3">
    <source>
        <dbReference type="PROSITE" id="PS50056"/>
    </source>
</evidence>
<dbReference type="Gene3D" id="3.90.190.10">
    <property type="entry name" value="Protein tyrosine phosphatase superfamily"/>
    <property type="match status" value="1"/>
</dbReference>
<feature type="domain" description="Tyrosine specific protein phosphatases" evidence="3">
    <location>
        <begin position="569"/>
        <end position="640"/>
    </location>
</feature>
<feature type="region of interest" description="Disordered" evidence="1">
    <location>
        <begin position="35"/>
        <end position="132"/>
    </location>
</feature>
<evidence type="ECO:0000313" key="4">
    <source>
        <dbReference type="EMBL" id="VDM11416.1"/>
    </source>
</evidence>
<evidence type="ECO:0008006" key="6">
    <source>
        <dbReference type="Google" id="ProtNLM"/>
    </source>
</evidence>
<feature type="compositionally biased region" description="Basic and acidic residues" evidence="1">
    <location>
        <begin position="35"/>
        <end position="82"/>
    </location>
</feature>
<dbReference type="PROSITE" id="PS50055">
    <property type="entry name" value="TYR_PHOSPHATASE_PTP"/>
    <property type="match status" value="1"/>
</dbReference>
<evidence type="ECO:0000256" key="1">
    <source>
        <dbReference type="SAM" id="MobiDB-lite"/>
    </source>
</evidence>
<feature type="compositionally biased region" description="Basic and acidic residues" evidence="1">
    <location>
        <begin position="116"/>
        <end position="126"/>
    </location>
</feature>
<feature type="domain" description="Tyrosine-protein phosphatase" evidence="2">
    <location>
        <begin position="415"/>
        <end position="649"/>
    </location>
</feature>
<reference evidence="4 5" key="1">
    <citation type="submission" date="2018-11" db="EMBL/GenBank/DDBJ databases">
        <authorList>
            <consortium name="Pathogen Informatics"/>
        </authorList>
    </citation>
    <scope>NUCLEOTIDE SEQUENCE [LARGE SCALE GENOMIC DNA]</scope>
</reference>
<dbReference type="InParanoid" id="A0A3P7DWN1"/>
<dbReference type="PROSITE" id="PS50056">
    <property type="entry name" value="TYR_PHOSPHATASE_2"/>
    <property type="match status" value="1"/>
</dbReference>
<evidence type="ECO:0000259" key="2">
    <source>
        <dbReference type="PROSITE" id="PS50055"/>
    </source>
</evidence>
<keyword evidence="5" id="KW-1185">Reference proteome</keyword>
<sequence length="672" mass="77306">MKLTNKWKTNGILPNLWSEESSSLEEIDLDLPKKEVEKGSSKEITGKSDEKIEKQVDRKTATTSEEKHLDSKESSSFSEEHMIGNLGSREIIGKISGSRDFSKQISNSKEYTNESQKGDRKSEPKKSKYIISSRSLGSTEGIEDESTKFDKKVISSLHFPFSERAHCERGNSEEENAKTRTGRAFINNSEFRAEGKTRIEVVRPYYYNDLLDEIPKSLRNTDDDSSEVQKETFRSYPYSRTIPPNLKENKLTMPIRQRIPRPFCYDELLDGVTESLINLEELKSDGVKVTAEKDFNLPLIQSPSQTQKLSGANRIAEDESKESEIESVQGMPTEMANKSNLLKSDSFVFSRMNKNIAKNDALSAQKLVKGENVLDFTCNYIFSKKDLERAMKFEHKFLWKQQQHISNFCQSEAMNDGKNRSPNVVNFNEGAIHLLPTLTNDSRYIHASQINIPYGNFIIAQGPTKQSLIDFFRMLWQYHVLLVICLDPLTDPTTCYPYFSFKKQQIVKVRERISLETREIIDTPVANLFVYEAVLTNMEIRNGANKRCIHIMRYDEWTDEKAISPVLLIKMITVMETIIEKRRKPIVVHGSYGIRRSGIFVITSLLMRQISETHRMSVLNAAIAVRKYRYGVLRFLTDYHLVLQTVLCYAKECNLIRNEKAFMDAINVRNNL</sequence>
<dbReference type="Proteomes" id="UP000270924">
    <property type="component" value="Unassembled WGS sequence"/>
</dbReference>
<dbReference type="CDD" id="cd00047">
    <property type="entry name" value="PTPc"/>
    <property type="match status" value="1"/>
</dbReference>
<dbReference type="InterPro" id="IPR003595">
    <property type="entry name" value="Tyr_Pase_cat"/>
</dbReference>
<dbReference type="SMART" id="SM00194">
    <property type="entry name" value="PTPc"/>
    <property type="match status" value="1"/>
</dbReference>
<dbReference type="PANTHER" id="PTHR19134:SF449">
    <property type="entry name" value="TYROSINE-PROTEIN PHOSPHATASE 1"/>
    <property type="match status" value="1"/>
</dbReference>
<dbReference type="GO" id="GO:0004725">
    <property type="term" value="F:protein tyrosine phosphatase activity"/>
    <property type="evidence" value="ECO:0007669"/>
    <property type="project" value="InterPro"/>
</dbReference>
<dbReference type="SMART" id="SM00404">
    <property type="entry name" value="PTPc_motif"/>
    <property type="match status" value="1"/>
</dbReference>
<dbReference type="PANTHER" id="PTHR19134">
    <property type="entry name" value="RECEPTOR-TYPE TYROSINE-PROTEIN PHOSPHATASE"/>
    <property type="match status" value="1"/>
</dbReference>
<dbReference type="Pfam" id="PF00102">
    <property type="entry name" value="Y_phosphatase"/>
    <property type="match status" value="1"/>
</dbReference>
<gene>
    <name evidence="4" type="ORF">WBA_LOCUS4802</name>
</gene>
<name>A0A3P7DWN1_WUCBA</name>
<accession>A0A3P7DWN1</accession>
<proteinExistence type="predicted"/>
<dbReference type="OrthoDB" id="5775049at2759"/>
<feature type="compositionally biased region" description="Polar residues" evidence="1">
    <location>
        <begin position="103"/>
        <end position="115"/>
    </location>
</feature>
<dbReference type="InterPro" id="IPR000242">
    <property type="entry name" value="PTP_cat"/>
</dbReference>
<evidence type="ECO:0000313" key="5">
    <source>
        <dbReference type="Proteomes" id="UP000270924"/>
    </source>
</evidence>
<protein>
    <recommendedName>
        <fullName evidence="6">Tyrosine-protein phosphatase domain-containing protein</fullName>
    </recommendedName>
</protein>
<dbReference type="EMBL" id="UYWW01002124">
    <property type="protein sequence ID" value="VDM11416.1"/>
    <property type="molecule type" value="Genomic_DNA"/>
</dbReference>
<dbReference type="InterPro" id="IPR029021">
    <property type="entry name" value="Prot-tyrosine_phosphatase-like"/>
</dbReference>
<dbReference type="OMA" id="CIHIMRY"/>